<dbReference type="InterPro" id="IPR004839">
    <property type="entry name" value="Aminotransferase_I/II_large"/>
</dbReference>
<evidence type="ECO:0000256" key="7">
    <source>
        <dbReference type="ARBA" id="ARBA00049185"/>
    </source>
</evidence>
<dbReference type="Proteomes" id="UP000003635">
    <property type="component" value="Unassembled WGS sequence"/>
</dbReference>
<dbReference type="InterPro" id="IPR015421">
    <property type="entry name" value="PyrdxlP-dep_Trfase_major"/>
</dbReference>
<dbReference type="EC" id="2.6.1.1" evidence="3"/>
<evidence type="ECO:0000256" key="3">
    <source>
        <dbReference type="ARBA" id="ARBA00012753"/>
    </source>
</evidence>
<evidence type="ECO:0000256" key="4">
    <source>
        <dbReference type="ARBA" id="ARBA00022576"/>
    </source>
</evidence>
<evidence type="ECO:0000259" key="8">
    <source>
        <dbReference type="Pfam" id="PF00155"/>
    </source>
</evidence>
<dbReference type="EMBL" id="AAOT01000002">
    <property type="protein sequence ID" value="EAR52662.1"/>
    <property type="molecule type" value="Genomic_DNA"/>
</dbReference>
<comment type="similarity">
    <text evidence="2">Belongs to the class-I pyridoxal-phosphate-dependent aminotransferase family.</text>
</comment>
<dbReference type="GO" id="GO:0006520">
    <property type="term" value="P:amino acid metabolic process"/>
    <property type="evidence" value="ECO:0007669"/>
    <property type="project" value="InterPro"/>
</dbReference>
<keyword evidence="4 9" id="KW-0032">Aminotransferase</keyword>
<keyword evidence="5 9" id="KW-0808">Transferase</keyword>
<dbReference type="Gene3D" id="3.40.640.10">
    <property type="entry name" value="Type I PLP-dependent aspartate aminotransferase-like (Major domain)"/>
    <property type="match status" value="1"/>
</dbReference>
<organism evidence="9 10">
    <name type="scientific">Oceanicola granulosus (strain ATCC BAA-861 / DSM 15982 / KCTC 12143 / HTCC2516)</name>
    <dbReference type="NCBI Taxonomy" id="314256"/>
    <lineage>
        <taxon>Bacteria</taxon>
        <taxon>Pseudomonadati</taxon>
        <taxon>Pseudomonadota</taxon>
        <taxon>Alphaproteobacteria</taxon>
        <taxon>Rhodobacterales</taxon>
        <taxon>Roseobacteraceae</taxon>
        <taxon>Oceanicola</taxon>
    </lineage>
</organism>
<dbReference type="CDD" id="cd00609">
    <property type="entry name" value="AAT_like"/>
    <property type="match status" value="1"/>
</dbReference>
<dbReference type="PANTHER" id="PTHR46383:SF1">
    <property type="entry name" value="ASPARTATE AMINOTRANSFERASE"/>
    <property type="match status" value="1"/>
</dbReference>
<feature type="domain" description="Aminotransferase class I/classII large" evidence="8">
    <location>
        <begin position="56"/>
        <end position="386"/>
    </location>
</feature>
<dbReference type="PANTHER" id="PTHR46383">
    <property type="entry name" value="ASPARTATE AMINOTRANSFERASE"/>
    <property type="match status" value="1"/>
</dbReference>
<evidence type="ECO:0000313" key="9">
    <source>
        <dbReference type="EMBL" id="EAR52662.1"/>
    </source>
</evidence>
<gene>
    <name evidence="9" type="ORF">OG2516_00509</name>
</gene>
<name>Q2CJD8_OCEGH</name>
<reference evidence="9 10" key="1">
    <citation type="journal article" date="2010" name="J. Bacteriol.">
        <title>Genome sequences of Oceanicola granulosus HTCC2516(T) and Oceanicola batsensis HTCC2597(TDelta).</title>
        <authorList>
            <person name="Thrash J.C."/>
            <person name="Cho J.C."/>
            <person name="Vergin K.L."/>
            <person name="Giovannoni S.J."/>
        </authorList>
    </citation>
    <scope>NUCLEOTIDE SEQUENCE [LARGE SCALE GENOMIC DNA]</scope>
    <source>
        <strain evidence="10">ATCC BAA-861 / DSM 15982 / KCTC 12143 / HTCC2516</strain>
    </source>
</reference>
<accession>Q2CJD8</accession>
<dbReference type="InterPro" id="IPR050596">
    <property type="entry name" value="AspAT/PAT-like"/>
</dbReference>
<dbReference type="AlphaFoldDB" id="Q2CJD8"/>
<evidence type="ECO:0000256" key="5">
    <source>
        <dbReference type="ARBA" id="ARBA00022679"/>
    </source>
</evidence>
<dbReference type="Gene3D" id="3.90.1150.10">
    <property type="entry name" value="Aspartate Aminotransferase, domain 1"/>
    <property type="match status" value="1"/>
</dbReference>
<dbReference type="GO" id="GO:0030170">
    <property type="term" value="F:pyridoxal phosphate binding"/>
    <property type="evidence" value="ECO:0007669"/>
    <property type="project" value="InterPro"/>
</dbReference>
<proteinExistence type="inferred from homology"/>
<dbReference type="GO" id="GO:0004069">
    <property type="term" value="F:L-aspartate:2-oxoglutarate aminotransferase activity"/>
    <property type="evidence" value="ECO:0007669"/>
    <property type="project" value="UniProtKB-EC"/>
</dbReference>
<dbReference type="InterPro" id="IPR015422">
    <property type="entry name" value="PyrdxlP-dep_Trfase_small"/>
</dbReference>
<comment type="caution">
    <text evidence="9">The sequence shown here is derived from an EMBL/GenBank/DDBJ whole genome shotgun (WGS) entry which is preliminary data.</text>
</comment>
<protein>
    <recommendedName>
        <fullName evidence="3">aspartate transaminase</fullName>
        <ecNumber evidence="3">2.6.1.1</ecNumber>
    </recommendedName>
</protein>
<dbReference type="OrthoDB" id="3224382at2"/>
<dbReference type="eggNOG" id="COG0436">
    <property type="taxonomic scope" value="Bacteria"/>
</dbReference>
<keyword evidence="10" id="KW-1185">Reference proteome</keyword>
<evidence type="ECO:0000256" key="6">
    <source>
        <dbReference type="ARBA" id="ARBA00022898"/>
    </source>
</evidence>
<evidence type="ECO:0000256" key="2">
    <source>
        <dbReference type="ARBA" id="ARBA00007441"/>
    </source>
</evidence>
<sequence>MDTFTPTQPRRSQRVVDLELPERADIAPPNVRRADLEILAEVPSDFLDTTHFDTVQFPPPAWALERFAEAARQGELAYTGYSGHAGVLETVAANVSGFLGLPVDPERNVALTPGTQSALFCVLASRVNAGDRVVVMDPDYLFTARIFRFLGADVAYAPLILRDGKYEPDLDLLETEFRDRGATQLVFSHPNNPTGAVYRPEIVRDMARLAVRYGVGIVADELYSRLVYGDLPFSHIAAEEGAFELTATLLGPSKTESLSGYRLGVVVGSEATMQGVENVLSVTSLRAPAYAQHVLCGWLGPDEAWLQQRLGLFAELRRQTIERLSGLDWMRFHPQDGTAYLWADVRALGRSDVEIGKALARDAAMLISPGYQFGPGSSGHFRICYAREAQGWATAMDRMVEVLEGLR</sequence>
<dbReference type="SUPFAM" id="SSF53383">
    <property type="entry name" value="PLP-dependent transferases"/>
    <property type="match status" value="1"/>
</dbReference>
<dbReference type="Pfam" id="PF00155">
    <property type="entry name" value="Aminotran_1_2"/>
    <property type="match status" value="1"/>
</dbReference>
<dbReference type="STRING" id="314256.OG2516_00509"/>
<keyword evidence="6" id="KW-0663">Pyridoxal phosphate</keyword>
<dbReference type="HOGENOM" id="CLU_017584_4_0_5"/>
<comment type="cofactor">
    <cofactor evidence="1">
        <name>pyridoxal 5'-phosphate</name>
        <dbReference type="ChEBI" id="CHEBI:597326"/>
    </cofactor>
</comment>
<dbReference type="RefSeq" id="WP_007253634.1">
    <property type="nucleotide sequence ID" value="NZ_CH724107.1"/>
</dbReference>
<evidence type="ECO:0000313" key="10">
    <source>
        <dbReference type="Proteomes" id="UP000003635"/>
    </source>
</evidence>
<comment type="catalytic activity">
    <reaction evidence="7">
        <text>L-aspartate + 2-oxoglutarate = oxaloacetate + L-glutamate</text>
        <dbReference type="Rhea" id="RHEA:21824"/>
        <dbReference type="ChEBI" id="CHEBI:16452"/>
        <dbReference type="ChEBI" id="CHEBI:16810"/>
        <dbReference type="ChEBI" id="CHEBI:29985"/>
        <dbReference type="ChEBI" id="CHEBI:29991"/>
        <dbReference type="EC" id="2.6.1.1"/>
    </reaction>
</comment>
<dbReference type="InterPro" id="IPR015424">
    <property type="entry name" value="PyrdxlP-dep_Trfase"/>
</dbReference>
<evidence type="ECO:0000256" key="1">
    <source>
        <dbReference type="ARBA" id="ARBA00001933"/>
    </source>
</evidence>